<dbReference type="PANTHER" id="PTHR11851:SF224">
    <property type="entry name" value="PROCESSING PROTEASE"/>
    <property type="match status" value="1"/>
</dbReference>
<proteinExistence type="predicted"/>
<evidence type="ECO:0000313" key="4">
    <source>
        <dbReference type="Proteomes" id="UP000237846"/>
    </source>
</evidence>
<dbReference type="Gene3D" id="3.30.830.10">
    <property type="entry name" value="Metalloenzyme, LuxS/M16 peptidase-like"/>
    <property type="match status" value="2"/>
</dbReference>
<dbReference type="AlphaFoldDB" id="A0A2T0PW76"/>
<dbReference type="SUPFAM" id="SSF63411">
    <property type="entry name" value="LuxS/MPP-like metallohydrolase"/>
    <property type="match status" value="2"/>
</dbReference>
<dbReference type="Pfam" id="PF00675">
    <property type="entry name" value="Peptidase_M16"/>
    <property type="match status" value="1"/>
</dbReference>
<dbReference type="InterPro" id="IPR007863">
    <property type="entry name" value="Peptidase_M16_C"/>
</dbReference>
<feature type="domain" description="Peptidase M16 N-terminal" evidence="1">
    <location>
        <begin position="33"/>
        <end position="143"/>
    </location>
</feature>
<dbReference type="Proteomes" id="UP000237846">
    <property type="component" value="Unassembled WGS sequence"/>
</dbReference>
<accession>A0A2T0PW76</accession>
<dbReference type="InterPro" id="IPR011765">
    <property type="entry name" value="Pept_M16_N"/>
</dbReference>
<dbReference type="InterPro" id="IPR050361">
    <property type="entry name" value="MPP/UQCRC_Complex"/>
</dbReference>
<keyword evidence="4" id="KW-1185">Reference proteome</keyword>
<comment type="caution">
    <text evidence="3">The sequence shown here is derived from an EMBL/GenBank/DDBJ whole genome shotgun (WGS) entry which is preliminary data.</text>
</comment>
<dbReference type="InterPro" id="IPR011249">
    <property type="entry name" value="Metalloenz_LuxS/M16"/>
</dbReference>
<evidence type="ECO:0000313" key="3">
    <source>
        <dbReference type="EMBL" id="PRX95789.1"/>
    </source>
</evidence>
<sequence>MTRPVMASRPVLGPPEPYTFPAVRRSSVGAGDVIAVDLPGQAFASVRLVHPAGAFTESEDQYGVAMLTGDALEDGQEGNGSLAPALERHGAEWESWVGWDSFVTGVDVPVNRIVDATRLLADALRSPAFRSDDIVRRRDQIREAFVLECSVPSSLAARAVGSQLFAGRYAVPANGGPKRLDAVDPEMVVDFHRRQLANVAGTLIVVGDLGKVDVEGLARSVFGDTVRAQPPSPAPVRGAEGAQPRIVVLDRPGSVQSALVLAHRAPSRAEADLPAAYGVGDVIGGMFGSRLNLLLREEKGYTYGAGARFDLRRNGGQFTASCQVETRHTADAVASSVAEIVRLREGGVTDDELATVRESRTVGLPVNYSKVWSVANVLIDIEVQGLPDDHIDRLRAGFDALTAEKMLDGAREYLRPDELVAVVVGDAEQVAGPLAEIGLGPVSQVDPDALWS</sequence>
<dbReference type="GO" id="GO:0046872">
    <property type="term" value="F:metal ion binding"/>
    <property type="evidence" value="ECO:0007669"/>
    <property type="project" value="InterPro"/>
</dbReference>
<gene>
    <name evidence="3" type="ORF">CLV72_109403</name>
</gene>
<reference evidence="3 4" key="1">
    <citation type="submission" date="2018-03" db="EMBL/GenBank/DDBJ databases">
        <title>Genomic Encyclopedia of Archaeal and Bacterial Type Strains, Phase II (KMG-II): from individual species to whole genera.</title>
        <authorList>
            <person name="Goeker M."/>
        </authorList>
    </citation>
    <scope>NUCLEOTIDE SEQUENCE [LARGE SCALE GENOMIC DNA]</scope>
    <source>
        <strain evidence="3 4">DSM 45601</strain>
    </source>
</reference>
<protein>
    <submittedName>
        <fullName evidence="3">Putative Zn-dependent peptidase</fullName>
    </submittedName>
</protein>
<name>A0A2T0PW76_9ACTN</name>
<dbReference type="EMBL" id="PVZC01000009">
    <property type="protein sequence ID" value="PRX95789.1"/>
    <property type="molecule type" value="Genomic_DNA"/>
</dbReference>
<dbReference type="PANTHER" id="PTHR11851">
    <property type="entry name" value="METALLOPROTEASE"/>
    <property type="match status" value="1"/>
</dbReference>
<evidence type="ECO:0000259" key="2">
    <source>
        <dbReference type="Pfam" id="PF05193"/>
    </source>
</evidence>
<evidence type="ECO:0000259" key="1">
    <source>
        <dbReference type="Pfam" id="PF00675"/>
    </source>
</evidence>
<dbReference type="Pfam" id="PF05193">
    <property type="entry name" value="Peptidase_M16_C"/>
    <property type="match status" value="1"/>
</dbReference>
<organism evidence="3 4">
    <name type="scientific">Allonocardiopsis opalescens</name>
    <dbReference type="NCBI Taxonomy" id="1144618"/>
    <lineage>
        <taxon>Bacteria</taxon>
        <taxon>Bacillati</taxon>
        <taxon>Actinomycetota</taxon>
        <taxon>Actinomycetes</taxon>
        <taxon>Streptosporangiales</taxon>
        <taxon>Allonocardiopsis</taxon>
    </lineage>
</organism>
<feature type="domain" description="Peptidase M16 C-terminal" evidence="2">
    <location>
        <begin position="183"/>
        <end position="358"/>
    </location>
</feature>